<dbReference type="InterPro" id="IPR025902">
    <property type="entry name" value="LssY-like-C_dom"/>
</dbReference>
<keyword evidence="2" id="KW-1185">Reference proteome</keyword>
<name>A0A2S0WMD9_9ACTN</name>
<sequence length="412" mass="44593">MAPTSTARPGSSSKVLDGWFFAFSSVAGLWFSFVLLRDGLRPGWPTLLLVVFWVFFSYLVLPRLHRILTAIYLPDYFIGRTRTSDGLLGDPVNLGFLGRPGQVHAAMAAAGWTLADPVDLQSSIGIVASVLRRRSYPAAPVSPLRLFDRQQDFAYEREVRGSPMKRHHVRFWRCPDGWLLPGGFRTDWMAAATFDRRVGLSLFTLQVTHRIAEDTDRERDFVVSSVEAAVPSASVATIKNFSSGYHHVNGGGDRIRTDGDLPVLDVRGTEVGAEPVHPPEREARWPSAVLVGAGVALARGTGYVMAALWPRVGESQPWSQPVLLAAAVADGWLAVGILAGRNWARLLLMAACSVTALAAMSDFFFGDHRVVRVQELLTSGGSILVILALSSPGARGFATGQAAGARSETSLG</sequence>
<dbReference type="Pfam" id="PF14067">
    <property type="entry name" value="LssY_C"/>
    <property type="match status" value="1"/>
</dbReference>
<dbReference type="EMBL" id="CP026952">
    <property type="protein sequence ID" value="AWB92424.1"/>
    <property type="molecule type" value="Genomic_DNA"/>
</dbReference>
<dbReference type="Proteomes" id="UP000244384">
    <property type="component" value="Chromosome"/>
</dbReference>
<dbReference type="KEGG" id="aez:C3E78_09535"/>
<organism evidence="1 2">
    <name type="scientific">Aeromicrobium chenweiae</name>
    <dbReference type="NCBI Taxonomy" id="2079793"/>
    <lineage>
        <taxon>Bacteria</taxon>
        <taxon>Bacillati</taxon>
        <taxon>Actinomycetota</taxon>
        <taxon>Actinomycetes</taxon>
        <taxon>Propionibacteriales</taxon>
        <taxon>Nocardioidaceae</taxon>
        <taxon>Aeromicrobium</taxon>
    </lineage>
</organism>
<dbReference type="RefSeq" id="WP_108578069.1">
    <property type="nucleotide sequence ID" value="NZ_CP026952.1"/>
</dbReference>
<evidence type="ECO:0000313" key="2">
    <source>
        <dbReference type="Proteomes" id="UP000244384"/>
    </source>
</evidence>
<gene>
    <name evidence="1" type="ORF">C3E78_09535</name>
</gene>
<accession>A0A5F2EP08</accession>
<dbReference type="OrthoDB" id="3725455at2"/>
<reference evidence="2" key="1">
    <citation type="submission" date="2018-01" db="EMBL/GenBank/DDBJ databases">
        <authorList>
            <person name="Li J."/>
        </authorList>
    </citation>
    <scope>NUCLEOTIDE SEQUENCE [LARGE SCALE GENOMIC DNA]</scope>
    <source>
        <strain evidence="2">592</strain>
    </source>
</reference>
<proteinExistence type="predicted"/>
<accession>A0A2S0WMD9</accession>
<evidence type="ECO:0000313" key="1">
    <source>
        <dbReference type="EMBL" id="AWB92424.1"/>
    </source>
</evidence>
<dbReference type="AlphaFoldDB" id="A0A2S0WMD9"/>
<protein>
    <submittedName>
        <fullName evidence="1">Uncharacterized protein</fullName>
    </submittedName>
</protein>